<dbReference type="PROSITE" id="PS01179">
    <property type="entry name" value="PID"/>
    <property type="match status" value="1"/>
</dbReference>
<dbReference type="EMBL" id="JARBDR010000919">
    <property type="protein sequence ID" value="KAJ8300956.1"/>
    <property type="molecule type" value="Genomic_DNA"/>
</dbReference>
<feature type="domain" description="Rab-GAP TBC" evidence="5">
    <location>
        <begin position="398"/>
        <end position="584"/>
    </location>
</feature>
<dbReference type="Gene3D" id="1.10.10.750">
    <property type="entry name" value="Ypt/Rab-GAP domain of gyp1p, domain 1"/>
    <property type="match status" value="1"/>
</dbReference>
<accession>A0ABQ9EAW7</accession>
<feature type="domain" description="PID" evidence="4">
    <location>
        <begin position="32"/>
        <end position="99"/>
    </location>
</feature>
<evidence type="ECO:0000259" key="5">
    <source>
        <dbReference type="PROSITE" id="PS50086"/>
    </source>
</evidence>
<evidence type="ECO:0000256" key="2">
    <source>
        <dbReference type="SAM" id="Coils"/>
    </source>
</evidence>
<dbReference type="SMART" id="SM00164">
    <property type="entry name" value="TBC"/>
    <property type="match status" value="1"/>
</dbReference>
<feature type="region of interest" description="Disordered" evidence="3">
    <location>
        <begin position="326"/>
        <end position="357"/>
    </location>
</feature>
<reference evidence="6 7" key="1">
    <citation type="submission" date="2022-12" db="EMBL/GenBank/DDBJ databases">
        <title>Chromosome-level genome of Tegillarca granosa.</title>
        <authorList>
            <person name="Kim J."/>
        </authorList>
    </citation>
    <scope>NUCLEOTIDE SEQUENCE [LARGE SCALE GENOMIC DNA]</scope>
    <source>
        <strain evidence="6">Teg-2019</strain>
        <tissue evidence="6">Adductor muscle</tissue>
    </source>
</reference>
<evidence type="ECO:0000256" key="3">
    <source>
        <dbReference type="SAM" id="MobiDB-lite"/>
    </source>
</evidence>
<sequence>MAILNEQSKMAIPIALSVPSTSDGIVKPDGLVRLLEPNMESEIASYRVHRILFCARGPSESNEKRCFAFTCSHGNSADSAIFQCHVFRCELPEAVAKILYSFANSFRRVSKGTRSTSASSVSEQEQTAIFVVSLEFKEDDGKGNFSSCPKDKNVFKFRCNNERKILVSVGQTGPTELKIERCFGLLVSPGRNVKHGDMHLIEMNSMGYTGESKVYGISGAWDPTEQCFMVLNTETPKDTRVFLTVAVDLVIHGIQEPVRFAVETKAKIYPQNERFWYFTKKPHQEQFHVRLRMTESENPEDGIYEVISVQSQTEIDRKKAGMSLQGLGTNRHIPEDITTPQDPDEESDGDEPLLSGSGVVSKEITDENLLEAWHDVLVKWHQNVSQRPKNIHHLVRKGIPEALRGEVWQLLAGCTDNSELLEAYRVLITKESTHENVITRDLNRTFPAHDFFKETGGLGQDSLYKLSKAYSVYDEELGYVQGLSFLAAALLLHMPEEQAFAVLVKMCFDYGVRDLFKQGFEVLHLKFYQLERLMEDQLSDLYEHFVEMNIETHMFASQWFLTLFTAKFPLHLVFHILDVFFCEGSTVIFNVALALLKLSRKDLLALDFEGILKYFRVTSRKLKKYEKEYVAMKEQEIQQEDPVERVERENKRLLEANMRLEQENDDLAHELVESKLSLRSELDVYQDRCEDLNGELLKSRKMLVETQEEKQRLETESHQVKEMCRRELEKAEAENARNIAIIADYKDIRSRLEKQKSTAKEELNRIRVQVKSCDNCSKMFDAEGNVNLPDPKYNQENLNPTVVEMQRQVRELELELAQTKLALVEAECKTQDLTHQLNSAVTEIQASKNTWFHKTLNSIKEVTTTNKKEPKE</sequence>
<dbReference type="Pfam" id="PF00640">
    <property type="entry name" value="PID"/>
    <property type="match status" value="1"/>
</dbReference>
<dbReference type="Gene3D" id="2.30.29.30">
    <property type="entry name" value="Pleckstrin-homology domain (PH domain)/Phosphotyrosine-binding domain (PTB)"/>
    <property type="match status" value="1"/>
</dbReference>
<dbReference type="InterPro" id="IPR011993">
    <property type="entry name" value="PH-like_dom_sf"/>
</dbReference>
<proteinExistence type="predicted"/>
<evidence type="ECO:0000259" key="4">
    <source>
        <dbReference type="PROSITE" id="PS01179"/>
    </source>
</evidence>
<gene>
    <name evidence="6" type="ORF">KUTeg_022475</name>
</gene>
<dbReference type="Pfam" id="PF12473">
    <property type="entry name" value="DUF3694"/>
    <property type="match status" value="1"/>
</dbReference>
<evidence type="ECO:0000313" key="6">
    <source>
        <dbReference type="EMBL" id="KAJ8300956.1"/>
    </source>
</evidence>
<dbReference type="Gene3D" id="1.10.8.270">
    <property type="entry name" value="putative rabgap domain of human tbc1 domain family member 14 like domains"/>
    <property type="match status" value="1"/>
</dbReference>
<keyword evidence="1" id="KW-0343">GTPase activation</keyword>
<dbReference type="InterPro" id="IPR000195">
    <property type="entry name" value="Rab-GAP-TBC_dom"/>
</dbReference>
<dbReference type="PANTHER" id="PTHR47219:SF9">
    <property type="entry name" value="GTPASE ACTIVATING PROTEIN AND CENTROSOME-ASSOCIATED, ISOFORM B"/>
    <property type="match status" value="1"/>
</dbReference>
<name>A0ABQ9EAW7_TEGGR</name>
<dbReference type="InterPro" id="IPR035969">
    <property type="entry name" value="Rab-GAP_TBC_sf"/>
</dbReference>
<dbReference type="PANTHER" id="PTHR47219">
    <property type="entry name" value="RAB GTPASE-ACTIVATING PROTEIN 1-LIKE"/>
    <property type="match status" value="1"/>
</dbReference>
<protein>
    <recommendedName>
        <fullName evidence="8">Rab GTPase-activating protein 1-like</fullName>
    </recommendedName>
</protein>
<dbReference type="Proteomes" id="UP001217089">
    <property type="component" value="Unassembled WGS sequence"/>
</dbReference>
<keyword evidence="2" id="KW-0175">Coiled coil</keyword>
<organism evidence="6 7">
    <name type="scientific">Tegillarca granosa</name>
    <name type="common">Malaysian cockle</name>
    <name type="synonym">Anadara granosa</name>
    <dbReference type="NCBI Taxonomy" id="220873"/>
    <lineage>
        <taxon>Eukaryota</taxon>
        <taxon>Metazoa</taxon>
        <taxon>Spiralia</taxon>
        <taxon>Lophotrochozoa</taxon>
        <taxon>Mollusca</taxon>
        <taxon>Bivalvia</taxon>
        <taxon>Autobranchia</taxon>
        <taxon>Pteriomorphia</taxon>
        <taxon>Arcoida</taxon>
        <taxon>Arcoidea</taxon>
        <taxon>Arcidae</taxon>
        <taxon>Tegillarca</taxon>
    </lineage>
</organism>
<dbReference type="InterPro" id="IPR022164">
    <property type="entry name" value="Kinesin-like"/>
</dbReference>
<keyword evidence="7" id="KW-1185">Reference proteome</keyword>
<feature type="coiled-coil region" evidence="2">
    <location>
        <begin position="802"/>
        <end position="829"/>
    </location>
</feature>
<dbReference type="InterPro" id="IPR006020">
    <property type="entry name" value="PTB/PI_dom"/>
</dbReference>
<dbReference type="SUPFAM" id="SSF47923">
    <property type="entry name" value="Ypt/Rab-GAP domain of gyp1p"/>
    <property type="match status" value="2"/>
</dbReference>
<evidence type="ECO:0000256" key="1">
    <source>
        <dbReference type="ARBA" id="ARBA00022468"/>
    </source>
</evidence>
<dbReference type="PROSITE" id="PS50086">
    <property type="entry name" value="TBC_RABGAP"/>
    <property type="match status" value="1"/>
</dbReference>
<feature type="coiled-coil region" evidence="2">
    <location>
        <begin position="615"/>
        <end position="769"/>
    </location>
</feature>
<evidence type="ECO:0008006" key="8">
    <source>
        <dbReference type="Google" id="ProtNLM"/>
    </source>
</evidence>
<evidence type="ECO:0000313" key="7">
    <source>
        <dbReference type="Proteomes" id="UP001217089"/>
    </source>
</evidence>
<dbReference type="Pfam" id="PF00566">
    <property type="entry name" value="RabGAP-TBC"/>
    <property type="match status" value="1"/>
</dbReference>
<dbReference type="CDD" id="cd01211">
    <property type="entry name" value="PTB_Rab6GAP"/>
    <property type="match status" value="1"/>
</dbReference>
<feature type="compositionally biased region" description="Acidic residues" evidence="3">
    <location>
        <begin position="342"/>
        <end position="351"/>
    </location>
</feature>
<comment type="caution">
    <text evidence="6">The sequence shown here is derived from an EMBL/GenBank/DDBJ whole genome shotgun (WGS) entry which is preliminary data.</text>
</comment>
<dbReference type="Gene3D" id="1.10.472.80">
    <property type="entry name" value="Ypt/Rab-GAP domain of gyp1p, domain 3"/>
    <property type="match status" value="1"/>
</dbReference>
<dbReference type="SUPFAM" id="SSF50729">
    <property type="entry name" value="PH domain-like"/>
    <property type="match status" value="1"/>
</dbReference>
<dbReference type="InterPro" id="IPR050302">
    <property type="entry name" value="Rab_GAP_TBC_domain"/>
</dbReference>